<evidence type="ECO:0000313" key="1">
    <source>
        <dbReference type="EMBL" id="KAK3760350.1"/>
    </source>
</evidence>
<evidence type="ECO:0000313" key="2">
    <source>
        <dbReference type="Proteomes" id="UP001283361"/>
    </source>
</evidence>
<organism evidence="1 2">
    <name type="scientific">Elysia crispata</name>
    <name type="common">lettuce slug</name>
    <dbReference type="NCBI Taxonomy" id="231223"/>
    <lineage>
        <taxon>Eukaryota</taxon>
        <taxon>Metazoa</taxon>
        <taxon>Spiralia</taxon>
        <taxon>Lophotrochozoa</taxon>
        <taxon>Mollusca</taxon>
        <taxon>Gastropoda</taxon>
        <taxon>Heterobranchia</taxon>
        <taxon>Euthyneura</taxon>
        <taxon>Panpulmonata</taxon>
        <taxon>Sacoglossa</taxon>
        <taxon>Placobranchoidea</taxon>
        <taxon>Plakobranchidae</taxon>
        <taxon>Elysia</taxon>
    </lineage>
</organism>
<reference evidence="1" key="1">
    <citation type="journal article" date="2023" name="G3 (Bethesda)">
        <title>A reference genome for the long-term kleptoplast-retaining sea slug Elysia crispata morphotype clarki.</title>
        <authorList>
            <person name="Eastman K.E."/>
            <person name="Pendleton A.L."/>
            <person name="Shaikh M.A."/>
            <person name="Suttiyut T."/>
            <person name="Ogas R."/>
            <person name="Tomko P."/>
            <person name="Gavelis G."/>
            <person name="Widhalm J.R."/>
            <person name="Wisecaver J.H."/>
        </authorList>
    </citation>
    <scope>NUCLEOTIDE SEQUENCE</scope>
    <source>
        <strain evidence="1">ECLA1</strain>
    </source>
</reference>
<feature type="non-terminal residue" evidence="1">
    <location>
        <position position="1"/>
    </location>
</feature>
<gene>
    <name evidence="1" type="ORF">RRG08_063874</name>
</gene>
<sequence length="36" mass="4133">GHNIDDLMMSYVAWIMNYQMRKKHGFVGTAQGESIC</sequence>
<proteinExistence type="predicted"/>
<protein>
    <submittedName>
        <fullName evidence="1">Uncharacterized protein</fullName>
    </submittedName>
</protein>
<name>A0AAE1D876_9GAST</name>
<dbReference type="AlphaFoldDB" id="A0AAE1D876"/>
<dbReference type="Proteomes" id="UP001283361">
    <property type="component" value="Unassembled WGS sequence"/>
</dbReference>
<keyword evidence="2" id="KW-1185">Reference proteome</keyword>
<comment type="caution">
    <text evidence="1">The sequence shown here is derived from an EMBL/GenBank/DDBJ whole genome shotgun (WGS) entry which is preliminary data.</text>
</comment>
<dbReference type="EMBL" id="JAWDGP010005004">
    <property type="protein sequence ID" value="KAK3760350.1"/>
    <property type="molecule type" value="Genomic_DNA"/>
</dbReference>
<accession>A0AAE1D876</accession>